<gene>
    <name evidence="1" type="ORF">BLM47_11310</name>
</gene>
<evidence type="ECO:0000313" key="2">
    <source>
        <dbReference type="Proteomes" id="UP000243688"/>
    </source>
</evidence>
<proteinExistence type="predicted"/>
<dbReference type="SUPFAM" id="SSF56059">
    <property type="entry name" value="Glutathione synthetase ATP-binding domain-like"/>
    <property type="match status" value="1"/>
</dbReference>
<dbReference type="InterPro" id="IPR026838">
    <property type="entry name" value="YheC/D"/>
</dbReference>
<comment type="caution">
    <text evidence="1">The sequence shown here is derived from an EMBL/GenBank/DDBJ whole genome shotgun (WGS) entry which is preliminary data.</text>
</comment>
<name>A0A2A6DY74_9BACL</name>
<dbReference type="Proteomes" id="UP000243688">
    <property type="component" value="Unassembled WGS sequence"/>
</dbReference>
<dbReference type="AlphaFoldDB" id="A0A2A6DY74"/>
<sequence length="376" mass="42706">MSGSRPTVGILTMHDEVCGFRGNRNNFVDLIRTGNRMGVRIVVVTERDYRPFAANITCHVYDEATGTWKTEQLPPPAVVYNRIPSRKDEAQPEVSKLIREVLRDKRVHLFNPFFFNKWTLYEWLGRSKTTRRYVPATCRLDGPRRLKSFLCRHASVYLKPVQGKAGKGIMKVFRIGDRAGASPKYGLIFQEEKRGSRCEATDFETVWERIRQIVGEEEYVLQQAVGLARRRDRPFDLRVLVQKNGRGVWSVTGIGARVAGKTSITTHVPRGGTIEKPEKLLAGVFGAANVRSLVGRVRKASLEIAAAIEKQSGYRLGEMSLDLGIDAGGRIWFFEANAKPMKFDEPHIRRKSLEHLVEYFLYLSKQTKMKKGGRPP</sequence>
<organism evidence="1 2">
    <name type="scientific">Candidatus Reconcilbacillus cellulovorans</name>
    <dbReference type="NCBI Taxonomy" id="1906605"/>
    <lineage>
        <taxon>Bacteria</taxon>
        <taxon>Bacillati</taxon>
        <taxon>Bacillota</taxon>
        <taxon>Bacilli</taxon>
        <taxon>Bacillales</taxon>
        <taxon>Paenibacillaceae</taxon>
        <taxon>Candidatus Reconcilbacillus</taxon>
    </lineage>
</organism>
<dbReference type="Pfam" id="PF14398">
    <property type="entry name" value="ATPgrasp_YheCD"/>
    <property type="match status" value="1"/>
</dbReference>
<reference evidence="1 2" key="1">
    <citation type="submission" date="2016-12" db="EMBL/GenBank/DDBJ databases">
        <title>Candidatus Reconcilibacillus cellulovorans genome.</title>
        <authorList>
            <person name="Kolinko S."/>
            <person name="Wu Y.-W."/>
            <person name="Tachea F."/>
            <person name="Denzel E."/>
            <person name="Hiras J."/>
            <person name="Baecker N."/>
            <person name="Chan L.J."/>
            <person name="Eichorst S.A."/>
            <person name="Frey D."/>
            <person name="Adams P.D."/>
            <person name="Pray T."/>
            <person name="Tanjore D."/>
            <person name="Petzold C.J."/>
            <person name="Gladden J.M."/>
            <person name="Simmons B.A."/>
            <person name="Singer S.W."/>
        </authorList>
    </citation>
    <scope>NUCLEOTIDE SEQUENCE [LARGE SCALE GENOMIC DNA]</scope>
    <source>
        <strain evidence="1">JTherm</strain>
    </source>
</reference>
<evidence type="ECO:0000313" key="1">
    <source>
        <dbReference type="EMBL" id="PDO09685.1"/>
    </source>
</evidence>
<protein>
    <submittedName>
        <fullName evidence="1">Endospore coat-associated protein</fullName>
    </submittedName>
</protein>
<dbReference type="EMBL" id="MOXJ01000031">
    <property type="protein sequence ID" value="PDO09685.1"/>
    <property type="molecule type" value="Genomic_DNA"/>
</dbReference>
<accession>A0A2A6DY74</accession>